<organism evidence="4 5">
    <name type="scientific">Streptococcus pseudoporcinus</name>
    <dbReference type="NCBI Taxonomy" id="361101"/>
    <lineage>
        <taxon>Bacteria</taxon>
        <taxon>Bacillati</taxon>
        <taxon>Bacillota</taxon>
        <taxon>Bacilli</taxon>
        <taxon>Lactobacillales</taxon>
        <taxon>Streptococcaceae</taxon>
        <taxon>Streptococcus</taxon>
    </lineage>
</organism>
<evidence type="ECO:0000259" key="3">
    <source>
        <dbReference type="Pfam" id="PF06280"/>
    </source>
</evidence>
<evidence type="ECO:0000256" key="1">
    <source>
        <dbReference type="ARBA" id="ARBA00011073"/>
    </source>
</evidence>
<dbReference type="EMBL" id="LR594035">
    <property type="protein sequence ID" value="VTS23886.1"/>
    <property type="molecule type" value="Genomic_DNA"/>
</dbReference>
<dbReference type="InterPro" id="IPR010435">
    <property type="entry name" value="C5a/SBT2-like_Fn3"/>
</dbReference>
<dbReference type="Proteomes" id="UP000304914">
    <property type="component" value="Chromosome"/>
</dbReference>
<evidence type="ECO:0000256" key="2">
    <source>
        <dbReference type="ARBA" id="ARBA00022729"/>
    </source>
</evidence>
<dbReference type="GO" id="GO:0004252">
    <property type="term" value="F:serine-type endopeptidase activity"/>
    <property type="evidence" value="ECO:0007669"/>
    <property type="project" value="InterPro"/>
</dbReference>
<accession>A0A4U9YCU2</accession>
<proteinExistence type="inferred from homology"/>
<keyword evidence="4" id="KW-0378">Hydrolase</keyword>
<evidence type="ECO:0000313" key="5">
    <source>
        <dbReference type="Proteomes" id="UP000304914"/>
    </source>
</evidence>
<name>A0A4U9YCU2_9STRE</name>
<comment type="similarity">
    <text evidence="1">Belongs to the peptidase S8 family.</text>
</comment>
<dbReference type="EC" id="3.4.21.110" evidence="4"/>
<feature type="domain" description="C5a peptidase/Subtilisin-like protease SBT2-like Fn3-like" evidence="3">
    <location>
        <begin position="11"/>
        <end position="102"/>
    </location>
</feature>
<gene>
    <name evidence="4" type="primary">scpA_2</name>
    <name evidence="4" type="ORF">NCTC5385_01123</name>
</gene>
<dbReference type="Pfam" id="PF06280">
    <property type="entry name" value="fn3_5"/>
    <property type="match status" value="1"/>
</dbReference>
<reference evidence="4 5" key="1">
    <citation type="submission" date="2019-05" db="EMBL/GenBank/DDBJ databases">
        <authorList>
            <consortium name="Pathogen Informatics"/>
        </authorList>
    </citation>
    <scope>NUCLEOTIDE SEQUENCE [LARGE SCALE GENOMIC DNA]</scope>
    <source>
        <strain evidence="4 5">NCTC5385</strain>
    </source>
</reference>
<dbReference type="Gene3D" id="2.60.40.1710">
    <property type="entry name" value="Subtilisin-like superfamily"/>
    <property type="match status" value="1"/>
</dbReference>
<dbReference type="RefSeq" id="WP_225247780.1">
    <property type="nucleotide sequence ID" value="NZ_LR594035.1"/>
</dbReference>
<evidence type="ECO:0000313" key="4">
    <source>
        <dbReference type="EMBL" id="VTS23886.1"/>
    </source>
</evidence>
<sequence>MPRKHFINVVQKSVAFSKYYATVLTDKAEGGKITLGPRELYKTNKQDINLAPNEVKEVTITIDISKFDAELSSEMINGYFVDGFVHFDTNDGLQNALSIPFLGFKGKFADLEWKL</sequence>
<dbReference type="GO" id="GO:0016020">
    <property type="term" value="C:membrane"/>
    <property type="evidence" value="ECO:0007669"/>
    <property type="project" value="InterPro"/>
</dbReference>
<protein>
    <submittedName>
        <fullName evidence="4">ScpI</fullName>
        <ecNumber evidence="4">3.4.21.110</ecNumber>
    </submittedName>
</protein>
<dbReference type="AlphaFoldDB" id="A0A4U9YCU2"/>
<keyword evidence="2" id="KW-0732">Signal</keyword>